<evidence type="ECO:0000256" key="4">
    <source>
        <dbReference type="ARBA" id="ARBA00023163"/>
    </source>
</evidence>
<dbReference type="InterPro" id="IPR005158">
    <property type="entry name" value="BTAD"/>
</dbReference>
<dbReference type="InterPro" id="IPR016032">
    <property type="entry name" value="Sig_transdc_resp-reg_C-effctor"/>
</dbReference>
<dbReference type="PANTHER" id="PTHR35807:SF1">
    <property type="entry name" value="TRANSCRIPTIONAL REGULATOR REDD"/>
    <property type="match status" value="1"/>
</dbReference>
<keyword evidence="9" id="KW-1185">Reference proteome</keyword>
<dbReference type="RefSeq" id="WP_203906590.1">
    <property type="nucleotide sequence ID" value="NZ_BONY01000003.1"/>
</dbReference>
<keyword evidence="3 6" id="KW-0238">DNA-binding</keyword>
<dbReference type="GO" id="GO:0000160">
    <property type="term" value="P:phosphorelay signal transduction system"/>
    <property type="evidence" value="ECO:0007669"/>
    <property type="project" value="InterPro"/>
</dbReference>
<keyword evidence="2" id="KW-0805">Transcription regulation</keyword>
<dbReference type="Proteomes" id="UP000612899">
    <property type="component" value="Unassembled WGS sequence"/>
</dbReference>
<dbReference type="GO" id="GO:0006355">
    <property type="term" value="P:regulation of DNA-templated transcription"/>
    <property type="evidence" value="ECO:0007669"/>
    <property type="project" value="InterPro"/>
</dbReference>
<evidence type="ECO:0000256" key="3">
    <source>
        <dbReference type="ARBA" id="ARBA00023125"/>
    </source>
</evidence>
<dbReference type="GO" id="GO:0003677">
    <property type="term" value="F:DNA binding"/>
    <property type="evidence" value="ECO:0007669"/>
    <property type="project" value="UniProtKB-UniRule"/>
</dbReference>
<reference evidence="8" key="1">
    <citation type="submission" date="2021-01" db="EMBL/GenBank/DDBJ databases">
        <title>Whole genome shotgun sequence of Rhizocola hellebori NBRC 109834.</title>
        <authorList>
            <person name="Komaki H."/>
            <person name="Tamura T."/>
        </authorList>
    </citation>
    <scope>NUCLEOTIDE SEQUENCE</scope>
    <source>
        <strain evidence="8">NBRC 109834</strain>
    </source>
</reference>
<dbReference type="Gene3D" id="1.25.40.10">
    <property type="entry name" value="Tetratricopeptide repeat domain"/>
    <property type="match status" value="2"/>
</dbReference>
<dbReference type="InterPro" id="IPR001867">
    <property type="entry name" value="OmpR/PhoB-type_DNA-bd"/>
</dbReference>
<evidence type="ECO:0000256" key="2">
    <source>
        <dbReference type="ARBA" id="ARBA00023015"/>
    </source>
</evidence>
<dbReference type="PRINTS" id="PR00364">
    <property type="entry name" value="DISEASERSIST"/>
</dbReference>
<accession>A0A8J3VDP7</accession>
<dbReference type="PROSITE" id="PS51755">
    <property type="entry name" value="OMPR_PHOB"/>
    <property type="match status" value="1"/>
</dbReference>
<dbReference type="InterPro" id="IPR027417">
    <property type="entry name" value="P-loop_NTPase"/>
</dbReference>
<evidence type="ECO:0000313" key="8">
    <source>
        <dbReference type="EMBL" id="GIH02652.1"/>
    </source>
</evidence>
<comment type="caution">
    <text evidence="8">The sequence shown here is derived from an EMBL/GenBank/DDBJ whole genome shotgun (WGS) entry which is preliminary data.</text>
</comment>
<keyword evidence="4" id="KW-0804">Transcription</keyword>
<dbReference type="SMART" id="SM01043">
    <property type="entry name" value="BTAD"/>
    <property type="match status" value="1"/>
</dbReference>
<dbReference type="Pfam" id="PF00486">
    <property type="entry name" value="Trans_reg_C"/>
    <property type="match status" value="1"/>
</dbReference>
<dbReference type="InterPro" id="IPR019734">
    <property type="entry name" value="TPR_rpt"/>
</dbReference>
<evidence type="ECO:0000256" key="6">
    <source>
        <dbReference type="PROSITE-ProRule" id="PRU01091"/>
    </source>
</evidence>
<proteinExistence type="inferred from homology"/>
<evidence type="ECO:0000313" key="9">
    <source>
        <dbReference type="Proteomes" id="UP000612899"/>
    </source>
</evidence>
<sequence length="932" mass="102832">MDFRLLGPLEAESAGMRIDIRRRQERRILGILLLEAGRVVATGQLVSLLWEQGPPRAARRAVQTYMSRLRADMAAYGIAIQTRGDGYVIDIPLPTTDVHRFETLVRQAEGLTDPRARSAQLDSALNLWRGPLLADVIDERLRERLVPRIEEIRLHAFERRAEADLDCGRAAKVVIDLTDLVERLPTREGLVELLMRALAGAGRQSEALELYRSTRQLLVQEMGIEPSASLEELHRAILRAEFAAAPPESPHRIPIAQLPLAVPGFGGRDDELARLDKALALAQEHPTAVTVLVLSGTAGVGKSTLAIHWAHRIRESFPDGQLFINLRGYDPQASPTAAGEAIRAFLDALGWAQQQVPLGLDAQTARYRSLLSGRRVLVVLDNARDADQVRPLLPGSPGSLVVVTSRDSLSGLAASEGAQLISLDVLTEVDARLLMINRLGQARVDAEPDAVDEIIRRCDGLPLALSLIAAQASRYEAFQLAIIAESLRGLPEERGLDAFVTGDPATDLRAVFSTSYRTLSESAAATFRLLCLHSGPDISEPAAASLAGMSRQAVRPVLAELSRAQLVTERVPGRFGVHDLLRAYALELGQAIDSKDERQQALHRLLDHYLHTAVRAATLINPHRDPIVLSEPCSHGQSEPISDRDEAMAWLRAERVVLLSVVRAAYQMEFDIHCWQLAWALADFLQWSGYWPEWSEAQSAGARAADRLGHAQARGHAHRGLALSLSRLGRHGDAYEHARQAMRSYVEATDDVGQAHTHLSLVPIMERQDRHDIALKHAYQALALYERSGHRVGQARALNAVGWRFAIRHEYAESLQSCEQALALLREAGDQLGQAHTLDSLGYSYRGLGEFSRAVQCYRDASQLHRGLGFRFYEAEALSQLGDTFHAAGDVNAAGEVWVDALHILDDLRHPKADELRQRIAALSTVEVDRRW</sequence>
<dbReference type="SMART" id="SM00028">
    <property type="entry name" value="TPR"/>
    <property type="match status" value="4"/>
</dbReference>
<feature type="DNA-binding region" description="OmpR/PhoB-type" evidence="6">
    <location>
        <begin position="1"/>
        <end position="91"/>
    </location>
</feature>
<dbReference type="Pfam" id="PF13374">
    <property type="entry name" value="TPR_10"/>
    <property type="match status" value="1"/>
</dbReference>
<comment type="similarity">
    <text evidence="1">Belongs to the AfsR/DnrI/RedD regulatory family.</text>
</comment>
<evidence type="ECO:0000256" key="1">
    <source>
        <dbReference type="ARBA" id="ARBA00005820"/>
    </source>
</evidence>
<dbReference type="SUPFAM" id="SSF46894">
    <property type="entry name" value="C-terminal effector domain of the bipartite response regulators"/>
    <property type="match status" value="1"/>
</dbReference>
<feature type="domain" description="OmpR/PhoB-type" evidence="7">
    <location>
        <begin position="1"/>
        <end position="91"/>
    </location>
</feature>
<gene>
    <name evidence="8" type="ORF">Rhe02_07190</name>
</gene>
<organism evidence="8 9">
    <name type="scientific">Rhizocola hellebori</name>
    <dbReference type="NCBI Taxonomy" id="1392758"/>
    <lineage>
        <taxon>Bacteria</taxon>
        <taxon>Bacillati</taxon>
        <taxon>Actinomycetota</taxon>
        <taxon>Actinomycetes</taxon>
        <taxon>Micromonosporales</taxon>
        <taxon>Micromonosporaceae</taxon>
        <taxon>Rhizocola</taxon>
    </lineage>
</organism>
<dbReference type="InterPro" id="IPR011990">
    <property type="entry name" value="TPR-like_helical_dom_sf"/>
</dbReference>
<dbReference type="InterPro" id="IPR036388">
    <property type="entry name" value="WH-like_DNA-bd_sf"/>
</dbReference>
<dbReference type="EMBL" id="BONY01000003">
    <property type="protein sequence ID" value="GIH02652.1"/>
    <property type="molecule type" value="Genomic_DNA"/>
</dbReference>
<dbReference type="AlphaFoldDB" id="A0A8J3VDP7"/>
<dbReference type="SUPFAM" id="SSF48452">
    <property type="entry name" value="TPR-like"/>
    <property type="match status" value="2"/>
</dbReference>
<feature type="repeat" description="TPR" evidence="5">
    <location>
        <begin position="835"/>
        <end position="868"/>
    </location>
</feature>
<dbReference type="PANTHER" id="PTHR35807">
    <property type="entry name" value="TRANSCRIPTIONAL REGULATOR REDD-RELATED"/>
    <property type="match status" value="1"/>
</dbReference>
<dbReference type="Gene3D" id="3.40.50.300">
    <property type="entry name" value="P-loop containing nucleotide triphosphate hydrolases"/>
    <property type="match status" value="1"/>
</dbReference>
<dbReference type="Pfam" id="PF03704">
    <property type="entry name" value="BTAD"/>
    <property type="match status" value="1"/>
</dbReference>
<keyword evidence="5" id="KW-0802">TPR repeat</keyword>
<dbReference type="CDD" id="cd15831">
    <property type="entry name" value="BTAD"/>
    <property type="match status" value="1"/>
</dbReference>
<dbReference type="Gene3D" id="1.10.10.10">
    <property type="entry name" value="Winged helix-like DNA-binding domain superfamily/Winged helix DNA-binding domain"/>
    <property type="match status" value="1"/>
</dbReference>
<evidence type="ECO:0000259" key="7">
    <source>
        <dbReference type="PROSITE" id="PS51755"/>
    </source>
</evidence>
<protein>
    <submittedName>
        <fullName evidence="8">SARP family transcriptional regulator</fullName>
    </submittedName>
</protein>
<dbReference type="SMART" id="SM00862">
    <property type="entry name" value="Trans_reg_C"/>
    <property type="match status" value="1"/>
</dbReference>
<evidence type="ECO:0000256" key="5">
    <source>
        <dbReference type="PROSITE-ProRule" id="PRU00339"/>
    </source>
</evidence>
<dbReference type="InterPro" id="IPR051677">
    <property type="entry name" value="AfsR-DnrI-RedD_regulator"/>
</dbReference>
<dbReference type="SUPFAM" id="SSF52540">
    <property type="entry name" value="P-loop containing nucleoside triphosphate hydrolases"/>
    <property type="match status" value="1"/>
</dbReference>
<dbReference type="GO" id="GO:0043531">
    <property type="term" value="F:ADP binding"/>
    <property type="evidence" value="ECO:0007669"/>
    <property type="project" value="InterPro"/>
</dbReference>
<name>A0A8J3VDP7_9ACTN</name>
<dbReference type="PROSITE" id="PS50005">
    <property type="entry name" value="TPR"/>
    <property type="match status" value="1"/>
</dbReference>